<evidence type="ECO:0000313" key="2">
    <source>
        <dbReference type="Proteomes" id="UP000240883"/>
    </source>
</evidence>
<dbReference type="EMBL" id="KZ678160">
    <property type="protein sequence ID" value="PSN59233.1"/>
    <property type="molecule type" value="Genomic_DNA"/>
</dbReference>
<protein>
    <submittedName>
        <fullName evidence="1">Uncharacterized protein</fullName>
    </submittedName>
</protein>
<sequence length="63" mass="6580">MSIISTFLFQLASPLLSVVYFSPSGAAIAVVAAVKLHVFEPTFFGGGHVTTGRTIRGHLCNSG</sequence>
<proteinExistence type="predicted"/>
<dbReference type="AlphaFoldDB" id="A0A2T2N1C1"/>
<organism evidence="1 2">
    <name type="scientific">Corynespora cassiicola Philippines</name>
    <dbReference type="NCBI Taxonomy" id="1448308"/>
    <lineage>
        <taxon>Eukaryota</taxon>
        <taxon>Fungi</taxon>
        <taxon>Dikarya</taxon>
        <taxon>Ascomycota</taxon>
        <taxon>Pezizomycotina</taxon>
        <taxon>Dothideomycetes</taxon>
        <taxon>Pleosporomycetidae</taxon>
        <taxon>Pleosporales</taxon>
        <taxon>Corynesporascaceae</taxon>
        <taxon>Corynespora</taxon>
    </lineage>
</organism>
<accession>A0A2T2N1C1</accession>
<dbReference type="Proteomes" id="UP000240883">
    <property type="component" value="Unassembled WGS sequence"/>
</dbReference>
<evidence type="ECO:0000313" key="1">
    <source>
        <dbReference type="EMBL" id="PSN59233.1"/>
    </source>
</evidence>
<reference evidence="1 2" key="1">
    <citation type="journal article" date="2018" name="Front. Microbiol.">
        <title>Genome-Wide Analysis of Corynespora cassiicola Leaf Fall Disease Putative Effectors.</title>
        <authorList>
            <person name="Lopez D."/>
            <person name="Ribeiro S."/>
            <person name="Label P."/>
            <person name="Fumanal B."/>
            <person name="Venisse J.S."/>
            <person name="Kohler A."/>
            <person name="de Oliveira R.R."/>
            <person name="Labutti K."/>
            <person name="Lipzen A."/>
            <person name="Lail K."/>
            <person name="Bauer D."/>
            <person name="Ohm R.A."/>
            <person name="Barry K.W."/>
            <person name="Spatafora J."/>
            <person name="Grigoriev I.V."/>
            <person name="Martin F.M."/>
            <person name="Pujade-Renaud V."/>
        </authorList>
    </citation>
    <scope>NUCLEOTIDE SEQUENCE [LARGE SCALE GENOMIC DNA]</scope>
    <source>
        <strain evidence="1 2">Philippines</strain>
    </source>
</reference>
<keyword evidence="2" id="KW-1185">Reference proteome</keyword>
<name>A0A2T2N1C1_CORCC</name>
<gene>
    <name evidence="1" type="ORF">BS50DRAFT_580111</name>
</gene>